<keyword evidence="2" id="KW-1185">Reference proteome</keyword>
<dbReference type="OrthoDB" id="9788770at2"/>
<dbReference type="Gene3D" id="1.10.10.10">
    <property type="entry name" value="Winged helix-like DNA-binding domain superfamily/Winged helix DNA-binding domain"/>
    <property type="match status" value="1"/>
</dbReference>
<reference evidence="1 2" key="1">
    <citation type="submission" date="2018-11" db="EMBL/GenBank/DDBJ databases">
        <title>Trebonia kvetii gen.nov., sp.nov., a novel acidophilic actinobacterium, and proposal of the new actinobacterial family Treboniaceae fam. nov.</title>
        <authorList>
            <person name="Rapoport D."/>
            <person name="Sagova-Mareckova M."/>
            <person name="Sedlacek I."/>
            <person name="Provaznik J."/>
            <person name="Kralova S."/>
            <person name="Pavlinic D."/>
            <person name="Benes V."/>
            <person name="Kopecky J."/>
        </authorList>
    </citation>
    <scope>NUCLEOTIDE SEQUENCE [LARGE SCALE GENOMIC DNA]</scope>
    <source>
        <strain evidence="1 2">15Tr583</strain>
    </source>
</reference>
<dbReference type="InterPro" id="IPR036390">
    <property type="entry name" value="WH_DNA-bd_sf"/>
</dbReference>
<dbReference type="Pfam" id="PF12840">
    <property type="entry name" value="HTH_20"/>
    <property type="match status" value="1"/>
</dbReference>
<dbReference type="EMBL" id="RPFW01000005">
    <property type="protein sequence ID" value="TVZ02668.1"/>
    <property type="molecule type" value="Genomic_DNA"/>
</dbReference>
<dbReference type="AlphaFoldDB" id="A0A6P2BUU2"/>
<evidence type="ECO:0000313" key="1">
    <source>
        <dbReference type="EMBL" id="TVZ02668.1"/>
    </source>
</evidence>
<dbReference type="InterPro" id="IPR036388">
    <property type="entry name" value="WH-like_DNA-bd_sf"/>
</dbReference>
<sequence length="188" mass="21358">MRDVVYLDQIEQAEALLKPQRIEVLRQLAEPRSCTEVAVELDQTPQRVYYHVKRLAEASLVRQVAERRVRGINEGIYQAAGRSYWLSPRLVGRIGLRQTRDRVSLGYLLDLMEDVQADIAALDLTRPDLPSIGMSGDIRVRPEQRTAFLDELQRTLQDLFTRYGGSEGDAFRLAVACYPKGDPDDRAA</sequence>
<name>A0A6P2BUU2_9ACTN</name>
<dbReference type="CDD" id="cd00090">
    <property type="entry name" value="HTH_ARSR"/>
    <property type="match status" value="1"/>
</dbReference>
<organism evidence="1 2">
    <name type="scientific">Trebonia kvetii</name>
    <dbReference type="NCBI Taxonomy" id="2480626"/>
    <lineage>
        <taxon>Bacteria</taxon>
        <taxon>Bacillati</taxon>
        <taxon>Actinomycetota</taxon>
        <taxon>Actinomycetes</taxon>
        <taxon>Streptosporangiales</taxon>
        <taxon>Treboniaceae</taxon>
        <taxon>Trebonia</taxon>
    </lineage>
</organism>
<accession>A0A6P2BUU2</accession>
<gene>
    <name evidence="1" type="ORF">EAS64_28295</name>
</gene>
<protein>
    <submittedName>
        <fullName evidence="1">ArsR family transcriptional regulator</fullName>
    </submittedName>
</protein>
<dbReference type="InterPro" id="IPR011991">
    <property type="entry name" value="ArsR-like_HTH"/>
</dbReference>
<dbReference type="Proteomes" id="UP000460272">
    <property type="component" value="Unassembled WGS sequence"/>
</dbReference>
<dbReference type="RefSeq" id="WP_145857901.1">
    <property type="nucleotide sequence ID" value="NZ_RPFW01000005.1"/>
</dbReference>
<comment type="caution">
    <text evidence="1">The sequence shown here is derived from an EMBL/GenBank/DDBJ whole genome shotgun (WGS) entry which is preliminary data.</text>
</comment>
<dbReference type="SUPFAM" id="SSF46785">
    <property type="entry name" value="Winged helix' DNA-binding domain"/>
    <property type="match status" value="1"/>
</dbReference>
<evidence type="ECO:0000313" key="2">
    <source>
        <dbReference type="Proteomes" id="UP000460272"/>
    </source>
</evidence>
<proteinExistence type="predicted"/>